<feature type="signal peptide" evidence="11">
    <location>
        <begin position="1"/>
        <end position="19"/>
    </location>
</feature>
<organism evidence="14 15">
    <name type="scientific">Campylobacter anatolicus</name>
    <dbReference type="NCBI Taxonomy" id="2829105"/>
    <lineage>
        <taxon>Bacteria</taxon>
        <taxon>Pseudomonadati</taxon>
        <taxon>Campylobacterota</taxon>
        <taxon>Epsilonproteobacteria</taxon>
        <taxon>Campylobacterales</taxon>
        <taxon>Campylobacteraceae</taxon>
        <taxon>Campylobacter</taxon>
    </lineage>
</organism>
<keyword evidence="3 9" id="KW-0813">Transport</keyword>
<evidence type="ECO:0000256" key="10">
    <source>
        <dbReference type="RuleBase" id="RU003357"/>
    </source>
</evidence>
<feature type="chain" id="PRO_5047487599" evidence="11">
    <location>
        <begin position="20"/>
        <end position="709"/>
    </location>
</feature>
<evidence type="ECO:0000256" key="3">
    <source>
        <dbReference type="ARBA" id="ARBA00022448"/>
    </source>
</evidence>
<evidence type="ECO:0000313" key="15">
    <source>
        <dbReference type="Proteomes" id="UP000682951"/>
    </source>
</evidence>
<feature type="domain" description="TonB-dependent receptor-like beta-barrel" evidence="12">
    <location>
        <begin position="258"/>
        <end position="678"/>
    </location>
</feature>
<dbReference type="PROSITE" id="PS52016">
    <property type="entry name" value="TONB_DEPENDENT_REC_3"/>
    <property type="match status" value="1"/>
</dbReference>
<dbReference type="CDD" id="cd01347">
    <property type="entry name" value="ligand_gated_channel"/>
    <property type="match status" value="1"/>
</dbReference>
<evidence type="ECO:0000256" key="4">
    <source>
        <dbReference type="ARBA" id="ARBA00022452"/>
    </source>
</evidence>
<dbReference type="InterPro" id="IPR012910">
    <property type="entry name" value="Plug_dom"/>
</dbReference>
<evidence type="ECO:0000256" key="6">
    <source>
        <dbReference type="ARBA" id="ARBA00023077"/>
    </source>
</evidence>
<evidence type="ECO:0000259" key="13">
    <source>
        <dbReference type="Pfam" id="PF07715"/>
    </source>
</evidence>
<dbReference type="InterPro" id="IPR011276">
    <property type="entry name" value="TonB_haem/Hb_rcpt"/>
</dbReference>
<sequence>MSKFSIVAAIIIFGSSLYAVDLNATKPTVASSDERTIDLALISVIANRSETDIAKYAGQIGVINNISYTPSIIEALDQIPGVQIGGDYGRQIGQDFKIRGYGYGNDESRIIIKQDGIRRSVSMFSNQISSFRVDNDLLKRVEVVKGASSVLHGSGAIGGIVSMQTKGVDDYIIDNKDYGVMIGSRIESNNMHSFRGAIAIKPYENFGFLFYGKHADFGNIKLADGGNEAKTITKTINKEQINTLFTKTEWDVTDEQRLEFSLFNFNENVTTGWNSLWHYDPGDAPTIGTLKQRDYNLKYSYIPLNNNWINFEAQYYNAKSEYNRDRVGRVGTTNVNNYYINKDDRWGINLKNESIFDTGIIDHRLVIGADYEKRRENATFIVNGVLQDSSSMPNYYKDLGIYIQNIINLRNLEITVGGRYDRFERGVNINGSSEFTESRFSPRIAFAYEIFEDINLLAGYAETFRSPTPHETSASGPLNIMYWYIPNSNLKPEIAKEYEFGFSVDKSGLITNSDELYLKATYYTGEISNLINLKALTALGTPPHTSRAYAQYQNIAKTKRYGYEVEAKYNINYWLFDFSYDHTKLTDKETKARIKPFADKITLGATYSYIPWGLSGGVHISHWLKPYLDTKSVVIRGNTYYYPDRPYTIVNLRGSWVPKVQNKIFGSGFKLNFGVNNILDDKHIQANSYKNSGYVGRGRNFYIDFEKKF</sequence>
<dbReference type="RefSeq" id="WP_212142173.1">
    <property type="nucleotide sequence ID" value="NZ_JAGSSW010000006.1"/>
</dbReference>
<comment type="similarity">
    <text evidence="2 9 10">Belongs to the TonB-dependent receptor family.</text>
</comment>
<dbReference type="InterPro" id="IPR036942">
    <property type="entry name" value="Beta-barrel_TonB_sf"/>
</dbReference>
<keyword evidence="8 9" id="KW-0998">Cell outer membrane</keyword>
<keyword evidence="15" id="KW-1185">Reference proteome</keyword>
<feature type="domain" description="TonB-dependent receptor plug" evidence="13">
    <location>
        <begin position="70"/>
        <end position="160"/>
    </location>
</feature>
<evidence type="ECO:0000256" key="2">
    <source>
        <dbReference type="ARBA" id="ARBA00009810"/>
    </source>
</evidence>
<name>A0ABS5HIZ0_9BACT</name>
<keyword evidence="5 9" id="KW-0812">Transmembrane</keyword>
<dbReference type="Gene3D" id="2.170.130.10">
    <property type="entry name" value="TonB-dependent receptor, plug domain"/>
    <property type="match status" value="1"/>
</dbReference>
<dbReference type="Proteomes" id="UP000682951">
    <property type="component" value="Unassembled WGS sequence"/>
</dbReference>
<evidence type="ECO:0000259" key="12">
    <source>
        <dbReference type="Pfam" id="PF00593"/>
    </source>
</evidence>
<dbReference type="InterPro" id="IPR000531">
    <property type="entry name" value="Beta-barrel_TonB"/>
</dbReference>
<evidence type="ECO:0000256" key="9">
    <source>
        <dbReference type="PROSITE-ProRule" id="PRU01360"/>
    </source>
</evidence>
<dbReference type="InterPro" id="IPR039426">
    <property type="entry name" value="TonB-dep_rcpt-like"/>
</dbReference>
<dbReference type="PANTHER" id="PTHR30069">
    <property type="entry name" value="TONB-DEPENDENT OUTER MEMBRANE RECEPTOR"/>
    <property type="match status" value="1"/>
</dbReference>
<dbReference type="Pfam" id="PF00593">
    <property type="entry name" value="TonB_dep_Rec_b-barrel"/>
    <property type="match status" value="1"/>
</dbReference>
<evidence type="ECO:0000256" key="7">
    <source>
        <dbReference type="ARBA" id="ARBA00023136"/>
    </source>
</evidence>
<keyword evidence="7 9" id="KW-0472">Membrane</keyword>
<comment type="caution">
    <text evidence="14">The sequence shown here is derived from an EMBL/GenBank/DDBJ whole genome shotgun (WGS) entry which is preliminary data.</text>
</comment>
<reference evidence="14 15" key="1">
    <citation type="submission" date="2021-04" db="EMBL/GenBank/DDBJ databases">
        <title>Molecular and phenotypic characterization and identification of bacterial isolates recovered from the Anatolian ground squirrels (Spermophilus xanthoprymnus) and which have the potential to form a new species in the Campylobacter genus.</title>
        <authorList>
            <person name="Aydin F."/>
            <person name="Abay S."/>
            <person name="Kayman T."/>
            <person name="Karakaya E."/>
            <person name="Mustak H.K."/>
            <person name="Mustak I.B."/>
            <person name="Bilgin N."/>
            <person name="Duzler A."/>
            <person name="Sahin O."/>
            <person name="Guran O."/>
            <person name="Saticioglu I.B."/>
        </authorList>
    </citation>
    <scope>NUCLEOTIDE SEQUENCE [LARGE SCALE GENOMIC DNA]</scope>
    <source>
        <strain evidence="15">faydin-G24</strain>
    </source>
</reference>
<evidence type="ECO:0000313" key="14">
    <source>
        <dbReference type="EMBL" id="MBR8464226.1"/>
    </source>
</evidence>
<dbReference type="Pfam" id="PF07715">
    <property type="entry name" value="Plug"/>
    <property type="match status" value="1"/>
</dbReference>
<keyword evidence="6 10" id="KW-0798">TonB box</keyword>
<dbReference type="NCBIfam" id="TIGR01785">
    <property type="entry name" value="TonB-hemin"/>
    <property type="match status" value="1"/>
</dbReference>
<comment type="subcellular location">
    <subcellularLocation>
        <location evidence="1 9">Cell outer membrane</location>
        <topology evidence="1 9">Multi-pass membrane protein</topology>
    </subcellularLocation>
</comment>
<accession>A0ABS5HIZ0</accession>
<keyword evidence="14" id="KW-0675">Receptor</keyword>
<evidence type="ECO:0000256" key="5">
    <source>
        <dbReference type="ARBA" id="ARBA00022692"/>
    </source>
</evidence>
<protein>
    <submittedName>
        <fullName evidence="14">TonB-dependent receptor</fullName>
    </submittedName>
</protein>
<evidence type="ECO:0000256" key="11">
    <source>
        <dbReference type="SAM" id="SignalP"/>
    </source>
</evidence>
<evidence type="ECO:0000256" key="1">
    <source>
        <dbReference type="ARBA" id="ARBA00004571"/>
    </source>
</evidence>
<dbReference type="PANTHER" id="PTHR30069:SF41">
    <property type="entry name" value="HEME_HEMOPEXIN UTILIZATION PROTEIN C"/>
    <property type="match status" value="1"/>
</dbReference>
<dbReference type="Gene3D" id="2.40.170.20">
    <property type="entry name" value="TonB-dependent receptor, beta-barrel domain"/>
    <property type="match status" value="1"/>
</dbReference>
<dbReference type="SUPFAM" id="SSF56935">
    <property type="entry name" value="Porins"/>
    <property type="match status" value="1"/>
</dbReference>
<keyword evidence="4 9" id="KW-1134">Transmembrane beta strand</keyword>
<gene>
    <name evidence="14" type="ORF">KDD93_06585</name>
</gene>
<dbReference type="InterPro" id="IPR037066">
    <property type="entry name" value="Plug_dom_sf"/>
</dbReference>
<keyword evidence="11" id="KW-0732">Signal</keyword>
<proteinExistence type="inferred from homology"/>
<evidence type="ECO:0000256" key="8">
    <source>
        <dbReference type="ARBA" id="ARBA00023237"/>
    </source>
</evidence>
<dbReference type="EMBL" id="JAGSSW010000006">
    <property type="protein sequence ID" value="MBR8464226.1"/>
    <property type="molecule type" value="Genomic_DNA"/>
</dbReference>